<organism evidence="1 2">
    <name type="scientific">Portunus trituberculatus</name>
    <name type="common">Swimming crab</name>
    <name type="synonym">Neptunus trituberculatus</name>
    <dbReference type="NCBI Taxonomy" id="210409"/>
    <lineage>
        <taxon>Eukaryota</taxon>
        <taxon>Metazoa</taxon>
        <taxon>Ecdysozoa</taxon>
        <taxon>Arthropoda</taxon>
        <taxon>Crustacea</taxon>
        <taxon>Multicrustacea</taxon>
        <taxon>Malacostraca</taxon>
        <taxon>Eumalacostraca</taxon>
        <taxon>Eucarida</taxon>
        <taxon>Decapoda</taxon>
        <taxon>Pleocyemata</taxon>
        <taxon>Brachyura</taxon>
        <taxon>Eubrachyura</taxon>
        <taxon>Portunoidea</taxon>
        <taxon>Portunidae</taxon>
        <taxon>Portuninae</taxon>
        <taxon>Portunus</taxon>
    </lineage>
</organism>
<dbReference type="EMBL" id="VSRR010014912">
    <property type="protein sequence ID" value="MPC57588.1"/>
    <property type="molecule type" value="Genomic_DNA"/>
</dbReference>
<proteinExistence type="predicted"/>
<comment type="caution">
    <text evidence="1">The sequence shown here is derived from an EMBL/GenBank/DDBJ whole genome shotgun (WGS) entry which is preliminary data.</text>
</comment>
<evidence type="ECO:0000313" key="1">
    <source>
        <dbReference type="EMBL" id="MPC57588.1"/>
    </source>
</evidence>
<accession>A0A5B7GKP2</accession>
<dbReference type="Proteomes" id="UP000324222">
    <property type="component" value="Unassembled WGS sequence"/>
</dbReference>
<sequence length="133" mass="16278">MGRKRIVQIVIKRVQDSTQEFDQEVEKVIRLGRYSEGGRRPMKVRMRSQVTVQEIMARKVKLADDVQHKDIWIKRDMNLEEREKEKVPRSEAKKKNKKRTEIEKKNFDWRVLDRRLKKWYLRKKEEVVEEAID</sequence>
<protein>
    <submittedName>
        <fullName evidence="1">Uncharacterized protein</fullName>
    </submittedName>
</protein>
<name>A0A5B7GKP2_PORTR</name>
<reference evidence="1 2" key="1">
    <citation type="submission" date="2019-05" db="EMBL/GenBank/DDBJ databases">
        <title>Another draft genome of Portunus trituberculatus and its Hox gene families provides insights of decapod evolution.</title>
        <authorList>
            <person name="Jeong J.-H."/>
            <person name="Song I."/>
            <person name="Kim S."/>
            <person name="Choi T."/>
            <person name="Kim D."/>
            <person name="Ryu S."/>
            <person name="Kim W."/>
        </authorList>
    </citation>
    <scope>NUCLEOTIDE SEQUENCE [LARGE SCALE GENOMIC DNA]</scope>
    <source>
        <tissue evidence="1">Muscle</tissue>
    </source>
</reference>
<evidence type="ECO:0000313" key="2">
    <source>
        <dbReference type="Proteomes" id="UP000324222"/>
    </source>
</evidence>
<keyword evidence="2" id="KW-1185">Reference proteome</keyword>
<gene>
    <name evidence="1" type="ORF">E2C01_051571</name>
</gene>
<dbReference type="AlphaFoldDB" id="A0A5B7GKP2"/>